<evidence type="ECO:0000313" key="4">
    <source>
        <dbReference type="Proteomes" id="UP000613580"/>
    </source>
</evidence>
<evidence type="ECO:0000313" key="3">
    <source>
        <dbReference type="EMBL" id="KAF7313911.1"/>
    </source>
</evidence>
<feature type="compositionally biased region" description="Low complexity" evidence="2">
    <location>
        <begin position="233"/>
        <end position="243"/>
    </location>
</feature>
<feature type="coiled-coil region" evidence="1">
    <location>
        <begin position="376"/>
        <end position="403"/>
    </location>
</feature>
<keyword evidence="1" id="KW-0175">Coiled coil</keyword>
<reference evidence="3" key="1">
    <citation type="submission" date="2020-05" db="EMBL/GenBank/DDBJ databases">
        <title>Mycena genomes resolve the evolution of fungal bioluminescence.</title>
        <authorList>
            <person name="Tsai I.J."/>
        </authorList>
    </citation>
    <scope>NUCLEOTIDE SEQUENCE</scope>
    <source>
        <strain evidence="3">110903Hualien_Pintung</strain>
    </source>
</reference>
<accession>A0A8H6TAK9</accession>
<evidence type="ECO:0000256" key="1">
    <source>
        <dbReference type="SAM" id="Coils"/>
    </source>
</evidence>
<dbReference type="OrthoDB" id="3070390at2759"/>
<gene>
    <name evidence="3" type="ORF">HMN09_00549200</name>
</gene>
<proteinExistence type="predicted"/>
<dbReference type="AlphaFoldDB" id="A0A8H6TAK9"/>
<comment type="caution">
    <text evidence="3">The sequence shown here is derived from an EMBL/GenBank/DDBJ whole genome shotgun (WGS) entry which is preliminary data.</text>
</comment>
<evidence type="ECO:0000256" key="2">
    <source>
        <dbReference type="SAM" id="MobiDB-lite"/>
    </source>
</evidence>
<feature type="region of interest" description="Disordered" evidence="2">
    <location>
        <begin position="229"/>
        <end position="252"/>
    </location>
</feature>
<sequence>MGEPRVVELHIQIHYRRNPEDDADLSRPASREEGIKTLRAHLGQLKIPQPKATTVKFLPGVGVTFFWEIKQDSVLHKAIASKLESGMAGKEDVVAACSIERMEMKVISKADGELLPELGRSFSFALPSTRTAPPPPLPLPPPPPVAPERDAMQSGPSTRSGSVPLLNVPGLPVSSSSSREIPVDALRTASTSANGHRPSSSAPNELSTREPHHPNSRAAALVVPTVASPNKGSIASSIASSRHSSPRLAAPVPVPVEDTTTRILANGSLVQEPTEEDAMENQGAPMEDEMDISRSPSPIPGLSAGSSRTSTELAEQLACELLDIRREIAVNLTKERAIIAALSDMASGTYTPHSIPHTEQAELAVDERIFIEQIRLDFLNRELERLRDSRGEVEDAIKAVAREKRPPFVSPALLDVFVGVSRLSTQALEASGC</sequence>
<name>A0A8H6TAK9_MYCCL</name>
<feature type="compositionally biased region" description="Pro residues" evidence="2">
    <location>
        <begin position="132"/>
        <end position="146"/>
    </location>
</feature>
<feature type="region of interest" description="Disordered" evidence="2">
    <location>
        <begin position="125"/>
        <end position="215"/>
    </location>
</feature>
<feature type="region of interest" description="Disordered" evidence="2">
    <location>
        <begin position="272"/>
        <end position="308"/>
    </location>
</feature>
<feature type="compositionally biased region" description="Polar residues" evidence="2">
    <location>
        <begin position="188"/>
        <end position="206"/>
    </location>
</feature>
<organism evidence="3 4">
    <name type="scientific">Mycena chlorophos</name>
    <name type="common">Agaric fungus</name>
    <name type="synonym">Agaricus chlorophos</name>
    <dbReference type="NCBI Taxonomy" id="658473"/>
    <lineage>
        <taxon>Eukaryota</taxon>
        <taxon>Fungi</taxon>
        <taxon>Dikarya</taxon>
        <taxon>Basidiomycota</taxon>
        <taxon>Agaricomycotina</taxon>
        <taxon>Agaricomycetes</taxon>
        <taxon>Agaricomycetidae</taxon>
        <taxon>Agaricales</taxon>
        <taxon>Marasmiineae</taxon>
        <taxon>Mycenaceae</taxon>
        <taxon>Mycena</taxon>
    </lineage>
</organism>
<dbReference type="EMBL" id="JACAZE010000006">
    <property type="protein sequence ID" value="KAF7313911.1"/>
    <property type="molecule type" value="Genomic_DNA"/>
</dbReference>
<keyword evidence="4" id="KW-1185">Reference proteome</keyword>
<dbReference type="Proteomes" id="UP000613580">
    <property type="component" value="Unassembled WGS sequence"/>
</dbReference>
<protein>
    <submittedName>
        <fullName evidence="3">Uncharacterized protein</fullName>
    </submittedName>
</protein>